<protein>
    <submittedName>
        <fullName evidence="1">Uncharacterized protein</fullName>
    </submittedName>
</protein>
<dbReference type="Proteomes" id="UP001732700">
    <property type="component" value="Chromosome 1A"/>
</dbReference>
<accession>A0ACD5TIR3</accession>
<keyword evidence="2" id="KW-1185">Reference proteome</keyword>
<dbReference type="EnsemblPlants" id="AVESA.00010b.r2.1AG0061630.1">
    <property type="protein sequence ID" value="AVESA.00010b.r2.1AG0061630.1.CDS.1"/>
    <property type="gene ID" value="AVESA.00010b.r2.1AG0061630"/>
</dbReference>
<reference evidence="1" key="2">
    <citation type="submission" date="2025-09" db="UniProtKB">
        <authorList>
            <consortium name="EnsemblPlants"/>
        </authorList>
    </citation>
    <scope>IDENTIFICATION</scope>
</reference>
<evidence type="ECO:0000313" key="1">
    <source>
        <dbReference type="EnsemblPlants" id="AVESA.00010b.r2.1AG0061630.1.CDS.1"/>
    </source>
</evidence>
<organism evidence="1 2">
    <name type="scientific">Avena sativa</name>
    <name type="common">Oat</name>
    <dbReference type="NCBI Taxonomy" id="4498"/>
    <lineage>
        <taxon>Eukaryota</taxon>
        <taxon>Viridiplantae</taxon>
        <taxon>Streptophyta</taxon>
        <taxon>Embryophyta</taxon>
        <taxon>Tracheophyta</taxon>
        <taxon>Spermatophyta</taxon>
        <taxon>Magnoliopsida</taxon>
        <taxon>Liliopsida</taxon>
        <taxon>Poales</taxon>
        <taxon>Poaceae</taxon>
        <taxon>BOP clade</taxon>
        <taxon>Pooideae</taxon>
        <taxon>Poodae</taxon>
        <taxon>Poeae</taxon>
        <taxon>Poeae Chloroplast Group 1 (Aveneae type)</taxon>
        <taxon>Aveninae</taxon>
        <taxon>Avena</taxon>
    </lineage>
</organism>
<reference evidence="1" key="1">
    <citation type="submission" date="2021-05" db="EMBL/GenBank/DDBJ databases">
        <authorList>
            <person name="Scholz U."/>
            <person name="Mascher M."/>
            <person name="Fiebig A."/>
        </authorList>
    </citation>
    <scope>NUCLEOTIDE SEQUENCE [LARGE SCALE GENOMIC DNA]</scope>
</reference>
<sequence length="276" mass="30579">MAAAPPPGLSYFCGARRGWLVLSDDLGLPTRLVLWEPLSGTEIPLPRLRLWPVTQVLISGDPLASSHWMAVAIQRIRADTYALFFWRPGDAAWSDPSGAIPAFAIPSVEFHAGIMYCNTDTSNIFIYNLNLGTSSAPALLQVSELSANEFIHSRRVVACGGQILIVLLFGWPHPSHAEIYMPLTTPRWPFQIGDRVTDLAGYSLFLGDGDAFALPANEFPAIKGSRIHCLKDKVLGLVFDLKTDAVEEIPQLREEDGSISWLPYSWFCPRRPFLED</sequence>
<name>A0ACD5TIR3_AVESA</name>
<proteinExistence type="predicted"/>
<evidence type="ECO:0000313" key="2">
    <source>
        <dbReference type="Proteomes" id="UP001732700"/>
    </source>
</evidence>